<sequence>MTIDTSVVKQNNLALGHGLLGQLAQFKQSRFSFVLSEIVVREVRRQIAESIRTDLAAWPRIARRLERIPEAADEAAALAAALADVSPEQIAYREVEQFLIGTGAEVITADHVELDRVLDLYFDGKPPFGTGGKRHEFPDAIALLGIDAWCTAANSGIIVVSSDADWMRFCAASAAGRFHVVDNLATALDIVNSTAAERDVRARERQERLVEKLRDGQLSREVQNQLPRLLLEQARARGTSRSLAYLADIVRVEVGDVSYANPGRIRDDDSAFAVLVDVRAHCTFWANFNFYNPEMTQPMGRGVYGAGQDVDAAAIITVERGTVSIEVLFKKEELIIDFGEVEPDEDGAESHSPI</sequence>
<dbReference type="Proteomes" id="UP000196218">
    <property type="component" value="Unassembled WGS sequence"/>
</dbReference>
<organism evidence="2 3">
    <name type="scientific">Burkholderia multivorans</name>
    <dbReference type="NCBI Taxonomy" id="87883"/>
    <lineage>
        <taxon>Bacteria</taxon>
        <taxon>Pseudomonadati</taxon>
        <taxon>Pseudomonadota</taxon>
        <taxon>Betaproteobacteria</taxon>
        <taxon>Burkholderiales</taxon>
        <taxon>Burkholderiaceae</taxon>
        <taxon>Burkholderia</taxon>
        <taxon>Burkholderia cepacia complex</taxon>
    </lineage>
</organism>
<dbReference type="InterPro" id="IPR032557">
    <property type="entry name" value="DUF4935"/>
</dbReference>
<dbReference type="EMBL" id="FKJW01000001">
    <property type="protein sequence ID" value="SAK11381.1"/>
    <property type="molecule type" value="Genomic_DNA"/>
</dbReference>
<evidence type="ECO:0000313" key="2">
    <source>
        <dbReference type="EMBL" id="SAK11381.1"/>
    </source>
</evidence>
<evidence type="ECO:0000259" key="1">
    <source>
        <dbReference type="Pfam" id="PF16289"/>
    </source>
</evidence>
<comment type="caution">
    <text evidence="2">The sequence shown here is derived from an EMBL/GenBank/DDBJ whole genome shotgun (WGS) entry which is preliminary data.</text>
</comment>
<feature type="domain" description="DUF4935" evidence="1">
    <location>
        <begin position="2"/>
        <end position="166"/>
    </location>
</feature>
<gene>
    <name evidence="2" type="ORF">UA18_00182</name>
</gene>
<dbReference type="AlphaFoldDB" id="A0ABD7LEX6"/>
<proteinExistence type="predicted"/>
<accession>A0ABD7LEX6</accession>
<evidence type="ECO:0000313" key="3">
    <source>
        <dbReference type="Proteomes" id="UP000196218"/>
    </source>
</evidence>
<reference evidence="2 3" key="1">
    <citation type="submission" date="2016-04" db="EMBL/GenBank/DDBJ databases">
        <authorList>
            <person name="Peeters C."/>
        </authorList>
    </citation>
    <scope>NUCLEOTIDE SEQUENCE [LARGE SCALE GENOMIC DNA]</scope>
    <source>
        <strain evidence="2">LMG 29311</strain>
    </source>
</reference>
<dbReference type="Pfam" id="PF16289">
    <property type="entry name" value="PIN_12"/>
    <property type="match status" value="1"/>
</dbReference>
<protein>
    <recommendedName>
        <fullName evidence="1">DUF4935 domain-containing protein</fullName>
    </recommendedName>
</protein>
<name>A0ABD7LEX6_9BURK</name>